<protein>
    <recommendedName>
        <fullName evidence="12">Endonuclease III homolog</fullName>
        <ecNumber evidence="12">3.2.2.-</ecNumber>
        <ecNumber evidence="12">4.2.99.18</ecNumber>
    </recommendedName>
    <alternativeName>
        <fullName evidence="12">Bifunctional DNA N-glycosylase/DNA-(apurinic or apyrimidinic site) lyase</fullName>
        <shortName evidence="12">DNA glycosylase/AP lyase</shortName>
    </alternativeName>
</protein>
<feature type="binding site" evidence="14">
    <location>
        <position position="218"/>
    </location>
    <ligand>
        <name>substrate</name>
    </ligand>
</feature>
<dbReference type="InterPro" id="IPR003265">
    <property type="entry name" value="HhH-GPD_domain"/>
</dbReference>
<evidence type="ECO:0000256" key="2">
    <source>
        <dbReference type="ARBA" id="ARBA00008343"/>
    </source>
</evidence>
<dbReference type="PROSITE" id="PS00156">
    <property type="entry name" value="OMPDECASE"/>
    <property type="match status" value="1"/>
</dbReference>
<feature type="compositionally biased region" description="Acidic residues" evidence="16">
    <location>
        <begin position="426"/>
        <end position="436"/>
    </location>
</feature>
<dbReference type="Proteomes" id="UP000019377">
    <property type="component" value="Unassembled WGS sequence"/>
</dbReference>
<dbReference type="GO" id="GO:0003677">
    <property type="term" value="F:DNA binding"/>
    <property type="evidence" value="ECO:0007669"/>
    <property type="project" value="UniProtKB-UniRule"/>
</dbReference>
<dbReference type="InterPro" id="IPR011257">
    <property type="entry name" value="DNA_glycosylase"/>
</dbReference>
<evidence type="ECO:0000259" key="17">
    <source>
        <dbReference type="SMART" id="SM00478"/>
    </source>
</evidence>
<evidence type="ECO:0000313" key="19">
    <source>
        <dbReference type="EMBL" id="EST09004.1"/>
    </source>
</evidence>
<comment type="pathway">
    <text evidence="1 15">Pyrimidine metabolism; UMP biosynthesis via de novo pathway; UMP from orotate: step 2/2.</text>
</comment>
<dbReference type="CDD" id="cd04725">
    <property type="entry name" value="OMP_decarboxylase_like"/>
    <property type="match status" value="1"/>
</dbReference>
<feature type="active site" description="For OMPdecase activity" evidence="13">
    <location>
        <position position="93"/>
    </location>
</feature>
<dbReference type="UniPathway" id="UPA00070">
    <property type="reaction ID" value="UER00120"/>
</dbReference>
<evidence type="ECO:0000256" key="3">
    <source>
        <dbReference type="ARBA" id="ARBA00011018"/>
    </source>
</evidence>
<feature type="binding site" evidence="14">
    <location>
        <position position="239"/>
    </location>
    <ligand>
        <name>substrate</name>
    </ligand>
</feature>
<dbReference type="FunFam" id="1.10.340.30:FF:000001">
    <property type="entry name" value="Endonuclease III"/>
    <property type="match status" value="1"/>
</dbReference>
<feature type="domain" description="HhH-GPD" evidence="17">
    <location>
        <begin position="579"/>
        <end position="729"/>
    </location>
</feature>
<evidence type="ECO:0000256" key="15">
    <source>
        <dbReference type="RuleBase" id="RU000512"/>
    </source>
</evidence>
<dbReference type="HOGENOM" id="CLU_017404_0_0_1"/>
<dbReference type="InterPro" id="IPR011060">
    <property type="entry name" value="RibuloseP-bd_barrel"/>
</dbReference>
<evidence type="ECO:0000256" key="12">
    <source>
        <dbReference type="HAMAP-Rule" id="MF_03183"/>
    </source>
</evidence>
<dbReference type="Pfam" id="PF00215">
    <property type="entry name" value="OMPdecase"/>
    <property type="match status" value="1"/>
</dbReference>
<evidence type="ECO:0000256" key="5">
    <source>
        <dbReference type="ARBA" id="ARBA00022793"/>
    </source>
</evidence>
<dbReference type="Gene3D" id="1.10.340.30">
    <property type="entry name" value="Hypothetical protein, domain 2"/>
    <property type="match status" value="1"/>
</dbReference>
<feature type="compositionally biased region" description="Basic residues" evidence="16">
    <location>
        <begin position="392"/>
        <end position="405"/>
    </location>
</feature>
<dbReference type="NCBIfam" id="TIGR01740">
    <property type="entry name" value="pyrF"/>
    <property type="match status" value="1"/>
</dbReference>
<evidence type="ECO:0000256" key="10">
    <source>
        <dbReference type="ARBA" id="ARBA00023295"/>
    </source>
</evidence>
<keyword evidence="10 12" id="KW-0326">Glycosidase</keyword>
<dbReference type="GO" id="GO:0006207">
    <property type="term" value="P:'de novo' pyrimidine nucleobase biosynthetic process"/>
    <property type="evidence" value="ECO:0007669"/>
    <property type="project" value="InterPro"/>
</dbReference>
<comment type="catalytic activity">
    <reaction evidence="15">
        <text>orotidine 5'-phosphate + H(+) = UMP + CO2</text>
        <dbReference type="Rhea" id="RHEA:11596"/>
        <dbReference type="ChEBI" id="CHEBI:15378"/>
        <dbReference type="ChEBI" id="CHEBI:16526"/>
        <dbReference type="ChEBI" id="CHEBI:57538"/>
        <dbReference type="ChEBI" id="CHEBI:57865"/>
        <dbReference type="EC" id="4.1.1.23"/>
    </reaction>
</comment>
<comment type="catalytic activity">
    <reaction evidence="11 12">
        <text>2'-deoxyribonucleotide-(2'-deoxyribose 5'-phosphate)-2'-deoxyribonucleotide-DNA = a 3'-end 2'-deoxyribonucleotide-(2,3-dehydro-2,3-deoxyribose 5'-phosphate)-DNA + a 5'-end 5'-phospho-2'-deoxyribonucleoside-DNA + H(+)</text>
        <dbReference type="Rhea" id="RHEA:66592"/>
        <dbReference type="Rhea" id="RHEA-COMP:13180"/>
        <dbReference type="Rhea" id="RHEA-COMP:16897"/>
        <dbReference type="Rhea" id="RHEA-COMP:17067"/>
        <dbReference type="ChEBI" id="CHEBI:15378"/>
        <dbReference type="ChEBI" id="CHEBI:136412"/>
        <dbReference type="ChEBI" id="CHEBI:157695"/>
        <dbReference type="ChEBI" id="CHEBI:167181"/>
        <dbReference type="EC" id="4.2.99.18"/>
    </reaction>
</comment>
<feature type="compositionally biased region" description="Low complexity" evidence="16">
    <location>
        <begin position="406"/>
        <end position="425"/>
    </location>
</feature>
<dbReference type="InterPro" id="IPR023170">
    <property type="entry name" value="HhH_base_excis_C"/>
</dbReference>
<feature type="active site" description="For OMPdecase activity" evidence="13">
    <location>
        <position position="98"/>
    </location>
</feature>
<dbReference type="SUPFAM" id="SSF48150">
    <property type="entry name" value="DNA-glycosylase"/>
    <property type="match status" value="1"/>
</dbReference>
<dbReference type="GO" id="GO:0006285">
    <property type="term" value="P:base-excision repair, AP site formation"/>
    <property type="evidence" value="ECO:0007669"/>
    <property type="project" value="UniProtKB-UniRule"/>
</dbReference>
<dbReference type="PROSITE" id="PS01155">
    <property type="entry name" value="ENDONUCLEASE_III_2"/>
    <property type="match status" value="1"/>
</dbReference>
<evidence type="ECO:0000256" key="7">
    <source>
        <dbReference type="ARBA" id="ARBA00022975"/>
    </source>
</evidence>
<dbReference type="InterPro" id="IPR018089">
    <property type="entry name" value="OMPdecase_AS"/>
</dbReference>
<evidence type="ECO:0000256" key="8">
    <source>
        <dbReference type="ARBA" id="ARBA00023204"/>
    </source>
</evidence>
<dbReference type="STRING" id="1365824.V5F147"/>
<dbReference type="Pfam" id="PF00730">
    <property type="entry name" value="HhH-GPD"/>
    <property type="match status" value="1"/>
</dbReference>
<dbReference type="OMA" id="IAMHRVH"/>
<dbReference type="Pfam" id="PF00633">
    <property type="entry name" value="HHH"/>
    <property type="match status" value="1"/>
</dbReference>
<dbReference type="GO" id="GO:0005634">
    <property type="term" value="C:nucleus"/>
    <property type="evidence" value="ECO:0007669"/>
    <property type="project" value="UniProtKB-SubCell"/>
</dbReference>
<sequence>MSSITLSTYAERAARQPNPAARALLECMARKQTNLSVSVDVTSKQDLLDVCDAVGPNVCLVKTHIDIVSDFDHDLVAQLTALSEKHDFLIFEDRKFADIGNTVSLQYSAGVHKIASWSHITNAHLVPGPSVVEGLAKVGMPLGRGLLLLAEMSSKGALTKGDYTKACVEEAKKDTTNFVCGFIAMSRVDEVDGPNTERDLLILTPGVGLDVKGDALGQQYRTPDQVINESGCDVIIVGRGIYGPLMTEEGKKDKKAAFEKVREQGERYKKAGWEAYLARIGQKDDHSQASIGTIIRIFSQPISRAVAFGTMSARSSSRRKLFAPTPMAPSTIAAVTKVTANGTHTDGSTTGVEADAALAAAISASDARQSYSLRRRAPSASTSTATTPTKATQKRTMRTSTKRSRAPSASTASEADSDSAAASDFSDPDTASDADSDVFTASPSRKSSRSKTASTSTTPKRPRKTTADGTISTPKRAKSSSASPKKPAVSPFDISPRKTVKKPIKVNLEPHEAHPAPAHWETVYSLLARQRTKIVAPVDTMGCEENGREDRRADSDRAPETVEEAGKRERLATLVSLMLSSQTKDPVTAEAVYNLQRTLPNGLCLQSLLEADDEMISGCIAKVGFWRRKTGYLKSAARILTDDFDGDVPRTVDELCSLPGVGPKMAFLALSSMGIQIGIGVDTHVHRLTNRLGWHTTKTPEETRLNLQSWLPHELHGKINRLLVGFGQVICVPVGPRCDLCSVGAAGLCPSKREVDQKSVEKRVKVELLDSDGEMEVQDNWVKVKREGEAKVKVEVELEGPEGSGRMEIGDLLQTDDKGLVKVEQEDVDAEQVDRALEW</sequence>
<dbReference type="Gene3D" id="1.10.1670.10">
    <property type="entry name" value="Helix-hairpin-Helix base-excision DNA repair enzymes (C-terminal)"/>
    <property type="match status" value="1"/>
</dbReference>
<reference evidence="20" key="1">
    <citation type="journal article" date="2013" name="Genome Announc.">
        <title>Draft genome sequence of Pseudozyma brasiliensis sp. nov. strain GHG001, a high producer of endo-1,4-xylanase isolated from an insect pest of sugarcane.</title>
        <authorList>
            <person name="Oliveira J.V.D.C."/>
            <person name="dos Santos R.A.C."/>
            <person name="Borges T.A."/>
            <person name="Riano-Pachon D.M."/>
            <person name="Goldman G.H."/>
        </authorList>
    </citation>
    <scope>NUCLEOTIDE SEQUENCE [LARGE SCALE GENOMIC DNA]</scope>
    <source>
        <strain evidence="20">GHG001</strain>
    </source>
</reference>
<keyword evidence="20" id="KW-1185">Reference proteome</keyword>
<keyword evidence="5 15" id="KW-0210">Decarboxylase</keyword>
<dbReference type="GO" id="GO:0044205">
    <property type="term" value="P:'de novo' UMP biosynthetic process"/>
    <property type="evidence" value="ECO:0007669"/>
    <property type="project" value="UniProtKB-UniPathway"/>
</dbReference>
<evidence type="ECO:0000256" key="6">
    <source>
        <dbReference type="ARBA" id="ARBA00022801"/>
    </source>
</evidence>
<comment type="similarity">
    <text evidence="2 12">Belongs to the Nth/MutY family.</text>
</comment>
<proteinExistence type="inferred from homology"/>
<dbReference type="PANTHER" id="PTHR32119">
    <property type="entry name" value="OROTIDINE 5'-PHOSPHATE DECARBOXYLASE"/>
    <property type="match status" value="1"/>
</dbReference>
<feature type="binding site" evidence="14">
    <location>
        <position position="62"/>
    </location>
    <ligand>
        <name>substrate</name>
    </ligand>
</feature>
<dbReference type="PANTHER" id="PTHR32119:SF2">
    <property type="entry name" value="OROTIDINE 5'-PHOSPHATE DECARBOXYLASE"/>
    <property type="match status" value="1"/>
</dbReference>
<dbReference type="AlphaFoldDB" id="V5F147"/>
<dbReference type="GO" id="GO:0005829">
    <property type="term" value="C:cytosol"/>
    <property type="evidence" value="ECO:0007669"/>
    <property type="project" value="TreeGrafter"/>
</dbReference>
<evidence type="ECO:0000256" key="9">
    <source>
        <dbReference type="ARBA" id="ARBA00023239"/>
    </source>
</evidence>
<feature type="binding site" evidence="14">
    <location>
        <position position="40"/>
    </location>
    <ligand>
        <name>substrate</name>
    </ligand>
</feature>
<dbReference type="OrthoDB" id="10263753at2759"/>
<evidence type="ECO:0000256" key="4">
    <source>
        <dbReference type="ARBA" id="ARBA00022763"/>
    </source>
</evidence>
<dbReference type="InterPro" id="IPR004036">
    <property type="entry name" value="Endonuclease-III-like_CS2"/>
</dbReference>
<feature type="binding site" evidence="14">
    <location>
        <position position="238"/>
    </location>
    <ligand>
        <name>substrate</name>
    </ligand>
</feature>
<gene>
    <name evidence="12" type="primary">NTH1</name>
    <name evidence="19" type="ORF">PSEUBRA_SCAF13g01952</name>
</gene>
<feature type="domain" description="Orotidine 5'-phosphate decarboxylase" evidence="18">
    <location>
        <begin position="34"/>
        <end position="261"/>
    </location>
</feature>
<evidence type="ECO:0000256" key="14">
    <source>
        <dbReference type="PIRSR" id="PIRSR614732-2"/>
    </source>
</evidence>
<evidence type="ECO:0000256" key="11">
    <source>
        <dbReference type="ARBA" id="ARBA00044632"/>
    </source>
</evidence>
<dbReference type="SMART" id="SM00478">
    <property type="entry name" value="ENDO3c"/>
    <property type="match status" value="1"/>
</dbReference>
<dbReference type="GO" id="GO:0005739">
    <property type="term" value="C:mitochondrion"/>
    <property type="evidence" value="ECO:0007669"/>
    <property type="project" value="UniProtKB-SubCell"/>
</dbReference>
<dbReference type="InterPro" id="IPR014732">
    <property type="entry name" value="OMPdecase"/>
</dbReference>
<dbReference type="EC" id="4.2.99.18" evidence="12"/>
<dbReference type="eggNOG" id="KOG1921">
    <property type="taxonomic scope" value="Eukaryota"/>
</dbReference>
<accession>V5F147</accession>
<dbReference type="CDD" id="cd00056">
    <property type="entry name" value="ENDO3c"/>
    <property type="match status" value="1"/>
</dbReference>
<feature type="binding site" evidence="14">
    <location>
        <position position="153"/>
    </location>
    <ligand>
        <name>substrate</name>
    </ligand>
</feature>
<evidence type="ECO:0000256" key="1">
    <source>
        <dbReference type="ARBA" id="ARBA00004861"/>
    </source>
</evidence>
<dbReference type="GO" id="GO:0140078">
    <property type="term" value="F:class I DNA-(apurinic or apyrimidinic site) endonuclease activity"/>
    <property type="evidence" value="ECO:0007669"/>
    <property type="project" value="UniProtKB-EC"/>
</dbReference>
<evidence type="ECO:0000256" key="13">
    <source>
        <dbReference type="PIRSR" id="PIRSR614732-1"/>
    </source>
</evidence>
<dbReference type="FunFam" id="3.20.20.70:FF:000114">
    <property type="entry name" value="Decarboxylase,orotidine phosphate"/>
    <property type="match status" value="1"/>
</dbReference>
<comment type="caution">
    <text evidence="12">Lacks conserved residue(s) required for the propagation of feature annotation.</text>
</comment>
<dbReference type="InterPro" id="IPR000445">
    <property type="entry name" value="HhH_motif"/>
</dbReference>
<keyword evidence="7 15" id="KW-0665">Pyrimidine biosynthesis</keyword>
<dbReference type="EC" id="3.2.2.-" evidence="12"/>
<feature type="compositionally biased region" description="Low complexity" evidence="16">
    <location>
        <begin position="378"/>
        <end position="391"/>
    </location>
</feature>
<dbReference type="GeneID" id="27417215"/>
<comment type="similarity">
    <text evidence="3 15">Belongs to the OMP decarboxylase family.</text>
</comment>
<feature type="active site" description="For OMPdecase activity" evidence="13">
    <location>
        <position position="95"/>
    </location>
</feature>
<dbReference type="SMART" id="SM00934">
    <property type="entry name" value="OMPdecase"/>
    <property type="match status" value="1"/>
</dbReference>
<dbReference type="GO" id="GO:0004590">
    <property type="term" value="F:orotidine-5'-phosphate decarboxylase activity"/>
    <property type="evidence" value="ECO:0007669"/>
    <property type="project" value="UniProtKB-EC"/>
</dbReference>
<evidence type="ECO:0000256" key="16">
    <source>
        <dbReference type="SAM" id="MobiDB-lite"/>
    </source>
</evidence>
<keyword evidence="6 12" id="KW-0378">Hydrolase</keyword>
<keyword evidence="12" id="KW-0496">Mitochondrion</keyword>
<dbReference type="SUPFAM" id="SSF51366">
    <property type="entry name" value="Ribulose-phoshate binding barrel"/>
    <property type="match status" value="1"/>
</dbReference>
<keyword evidence="9 12" id="KW-0456">Lyase</keyword>
<organism evidence="19 20">
    <name type="scientific">Kalmanozyma brasiliensis (strain GHG001)</name>
    <name type="common">Yeast</name>
    <name type="synonym">Pseudozyma brasiliensis</name>
    <dbReference type="NCBI Taxonomy" id="1365824"/>
    <lineage>
        <taxon>Eukaryota</taxon>
        <taxon>Fungi</taxon>
        <taxon>Dikarya</taxon>
        <taxon>Basidiomycota</taxon>
        <taxon>Ustilaginomycotina</taxon>
        <taxon>Ustilaginomycetes</taxon>
        <taxon>Ustilaginales</taxon>
        <taxon>Ustilaginaceae</taxon>
        <taxon>Kalmanozyma</taxon>
    </lineage>
</organism>
<dbReference type="InterPro" id="IPR013785">
    <property type="entry name" value="Aldolase_TIM"/>
</dbReference>
<keyword evidence="12" id="KW-0539">Nucleus</keyword>
<comment type="function">
    <text evidence="12">Bifunctional DNA N-glycosylase with associated apurinic/apyrimidinic (AP) lyase function that catalyzes the first step in base excision repair (BER), the primary repair pathway for the repair of oxidative DNA damage. The DNA N-glycosylase activity releases the damaged DNA base from DNA by cleaving the N-glycosidic bond, leaving an AP site. The AP lyase activity cleaves the phosphodiester bond 3' to the AP site by a beta-elimination. Primarily recognizes and repairs oxidative base damage of pyrimidines.</text>
</comment>
<feature type="region of interest" description="Disordered" evidence="16">
    <location>
        <begin position="365"/>
        <end position="496"/>
    </location>
</feature>
<evidence type="ECO:0000313" key="20">
    <source>
        <dbReference type="Proteomes" id="UP000019377"/>
    </source>
</evidence>
<dbReference type="HAMAP" id="MF_03183">
    <property type="entry name" value="Endonuclease_III_Nth"/>
    <property type="match status" value="1"/>
</dbReference>
<dbReference type="EMBL" id="KI545855">
    <property type="protein sequence ID" value="EST09004.1"/>
    <property type="molecule type" value="Genomic_DNA"/>
</dbReference>
<keyword evidence="8 12" id="KW-0234">DNA repair</keyword>
<evidence type="ECO:0000259" key="18">
    <source>
        <dbReference type="SMART" id="SM00934"/>
    </source>
</evidence>
<feature type="compositionally biased region" description="Low complexity" evidence="16">
    <location>
        <begin position="440"/>
        <end position="459"/>
    </location>
</feature>
<feature type="region of interest" description="Disordered" evidence="16">
    <location>
        <begin position="542"/>
        <end position="563"/>
    </location>
</feature>
<dbReference type="InterPro" id="IPR030841">
    <property type="entry name" value="NTH1"/>
</dbReference>
<dbReference type="Gene3D" id="3.20.20.70">
    <property type="entry name" value="Aldolase class I"/>
    <property type="match status" value="1"/>
</dbReference>
<feature type="compositionally biased region" description="Low complexity" evidence="16">
    <location>
        <begin position="479"/>
        <end position="491"/>
    </location>
</feature>
<name>V5F147_KALBG</name>
<keyword evidence="4 12" id="KW-0227">DNA damage</keyword>
<feature type="compositionally biased region" description="Basic and acidic residues" evidence="16">
    <location>
        <begin position="545"/>
        <end position="563"/>
    </location>
</feature>
<dbReference type="InterPro" id="IPR001754">
    <property type="entry name" value="OMPdeCOase_dom"/>
</dbReference>
<comment type="subcellular location">
    <subcellularLocation>
        <location evidence="12">Nucleus</location>
    </subcellularLocation>
    <subcellularLocation>
        <location evidence="12">Mitochondrion</location>
    </subcellularLocation>
</comment>
<dbReference type="GO" id="GO:0000703">
    <property type="term" value="F:oxidized pyrimidine nucleobase lesion DNA N-glycosylase activity"/>
    <property type="evidence" value="ECO:0007669"/>
    <property type="project" value="UniProtKB-UniRule"/>
</dbReference>
<dbReference type="eggNOG" id="KOG1377">
    <property type="taxonomic scope" value="Eukaryota"/>
</dbReference>